<reference evidence="2 3" key="1">
    <citation type="journal article" date="2010" name="Cell">
        <title>The genome of Naegleria gruberi illuminates early eukaryotic versatility.</title>
        <authorList>
            <person name="Fritz-Laylin L.K."/>
            <person name="Prochnik S.E."/>
            <person name="Ginger M.L."/>
            <person name="Dacks J.B."/>
            <person name="Carpenter M.L."/>
            <person name="Field M.C."/>
            <person name="Kuo A."/>
            <person name="Paredez A."/>
            <person name="Chapman J."/>
            <person name="Pham J."/>
            <person name="Shu S."/>
            <person name="Neupane R."/>
            <person name="Cipriano M."/>
            <person name="Mancuso J."/>
            <person name="Tu H."/>
            <person name="Salamov A."/>
            <person name="Lindquist E."/>
            <person name="Shapiro H."/>
            <person name="Lucas S."/>
            <person name="Grigoriev I.V."/>
            <person name="Cande W.Z."/>
            <person name="Fulton C."/>
            <person name="Rokhsar D.S."/>
            <person name="Dawson S.C."/>
        </authorList>
    </citation>
    <scope>NUCLEOTIDE SEQUENCE [LARGE SCALE GENOMIC DNA]</scope>
    <source>
        <strain evidence="2 3">NEG-M</strain>
    </source>
</reference>
<dbReference type="CDD" id="cd06093">
    <property type="entry name" value="PX_domain"/>
    <property type="match status" value="1"/>
</dbReference>
<keyword evidence="3" id="KW-1185">Reference proteome</keyword>
<dbReference type="RefSeq" id="XP_002673585.1">
    <property type="nucleotide sequence ID" value="XM_002673539.1"/>
</dbReference>
<dbReference type="KEGG" id="ngr:NAEGRDRAFT_71474"/>
<dbReference type="OrthoDB" id="152194at2759"/>
<dbReference type="GeneID" id="8864495"/>
<dbReference type="EMBL" id="GG738890">
    <property type="protein sequence ID" value="EFC40841.1"/>
    <property type="molecule type" value="Genomic_DNA"/>
</dbReference>
<dbReference type="Proteomes" id="UP000006671">
    <property type="component" value="Unassembled WGS sequence"/>
</dbReference>
<gene>
    <name evidence="2" type="ORF">NAEGRDRAFT_71474</name>
</gene>
<evidence type="ECO:0000259" key="1">
    <source>
        <dbReference type="PROSITE" id="PS50195"/>
    </source>
</evidence>
<dbReference type="OMA" id="FEINETH"/>
<protein>
    <submittedName>
        <fullName evidence="2">Predicted protein</fullName>
    </submittedName>
</protein>
<sequence length="181" mass="20729">MYESQDEIPSNKLPPYKTNQLSFSLTIDGYNVVTTKDKHATVIYDVTFTVKSILPVDSQSPSKLTRTKSQAIVFTLSVAKRYSELRDLYKQLSSITHQHSETSDSSQMQTIGATDVKYDFPGKIFFGNTNPETIEKRKTELQHFLDQVTMQLVLENRLEGSGGEIYKRVLKFFEINETHHI</sequence>
<evidence type="ECO:0000313" key="2">
    <source>
        <dbReference type="EMBL" id="EFC40841.1"/>
    </source>
</evidence>
<feature type="domain" description="PX" evidence="1">
    <location>
        <begin position="22"/>
        <end position="181"/>
    </location>
</feature>
<organism evidence="3">
    <name type="scientific">Naegleria gruberi</name>
    <name type="common">Amoeba</name>
    <dbReference type="NCBI Taxonomy" id="5762"/>
    <lineage>
        <taxon>Eukaryota</taxon>
        <taxon>Discoba</taxon>
        <taxon>Heterolobosea</taxon>
        <taxon>Tetramitia</taxon>
        <taxon>Eutetramitia</taxon>
        <taxon>Vahlkampfiidae</taxon>
        <taxon>Naegleria</taxon>
    </lineage>
</organism>
<dbReference type="PROSITE" id="PS50195">
    <property type="entry name" value="PX"/>
    <property type="match status" value="1"/>
</dbReference>
<dbReference type="Gene3D" id="3.30.1520.10">
    <property type="entry name" value="Phox-like domain"/>
    <property type="match status" value="1"/>
</dbReference>
<dbReference type="AlphaFoldDB" id="D2VR62"/>
<dbReference type="Pfam" id="PF00787">
    <property type="entry name" value="PX"/>
    <property type="match status" value="1"/>
</dbReference>
<dbReference type="SUPFAM" id="SSF64268">
    <property type="entry name" value="PX domain"/>
    <property type="match status" value="1"/>
</dbReference>
<dbReference type="GO" id="GO:0035091">
    <property type="term" value="F:phosphatidylinositol binding"/>
    <property type="evidence" value="ECO:0007669"/>
    <property type="project" value="InterPro"/>
</dbReference>
<proteinExistence type="predicted"/>
<dbReference type="InterPro" id="IPR001683">
    <property type="entry name" value="PX_dom"/>
</dbReference>
<evidence type="ECO:0000313" key="3">
    <source>
        <dbReference type="Proteomes" id="UP000006671"/>
    </source>
</evidence>
<dbReference type="InterPro" id="IPR036871">
    <property type="entry name" value="PX_dom_sf"/>
</dbReference>
<name>D2VR62_NAEGR</name>
<dbReference type="InParanoid" id="D2VR62"/>
<accession>D2VR62</accession>
<dbReference type="VEuPathDB" id="AmoebaDB:NAEGRDRAFT_71474"/>